<dbReference type="InterPro" id="IPR036063">
    <property type="entry name" value="Smr_dom_sf"/>
</dbReference>
<dbReference type="InterPro" id="IPR002625">
    <property type="entry name" value="Smr_dom"/>
</dbReference>
<dbReference type="SMART" id="SM00463">
    <property type="entry name" value="SMR"/>
    <property type="match status" value="1"/>
</dbReference>
<dbReference type="GO" id="GO:0005634">
    <property type="term" value="C:nucleus"/>
    <property type="evidence" value="ECO:0007669"/>
    <property type="project" value="TreeGrafter"/>
</dbReference>
<accession>A0A6B2G227</accession>
<evidence type="ECO:0000313" key="2">
    <source>
        <dbReference type="EMBL" id="NDJ96576.1"/>
    </source>
</evidence>
<feature type="domain" description="Smr" evidence="1">
    <location>
        <begin position="98"/>
        <end position="176"/>
    </location>
</feature>
<dbReference type="PANTHER" id="PTHR46535:SF1">
    <property type="entry name" value="NEDD4-BINDING PROTEIN 2"/>
    <property type="match status" value="1"/>
</dbReference>
<dbReference type="AlphaFoldDB" id="A0A6B2G227"/>
<reference evidence="2" key="1">
    <citation type="submission" date="2018-11" db="EMBL/GenBank/DDBJ databases">
        <title>Myxobolus squamalis genome and transcriptome.</title>
        <authorList>
            <person name="Yahalomi D."/>
            <person name="Atkinson S.D."/>
            <person name="Neuhof M."/>
            <person name="Chang E.S."/>
            <person name="Philippe H."/>
            <person name="Cartwright P."/>
            <person name="Bartholomew J.L."/>
            <person name="Huchon D."/>
        </authorList>
    </citation>
    <scope>NUCLEOTIDE SEQUENCE</scope>
    <source>
        <strain evidence="2">71B08</strain>
        <tissue evidence="2">Whole</tissue>
    </source>
</reference>
<name>A0A6B2G227_MYXSQ</name>
<dbReference type="GO" id="GO:0004519">
    <property type="term" value="F:endonuclease activity"/>
    <property type="evidence" value="ECO:0007669"/>
    <property type="project" value="TreeGrafter"/>
</dbReference>
<protein>
    <submittedName>
        <fullName evidence="2">NEDD4-binding protein 2 (Trinotate prediction)</fullName>
    </submittedName>
</protein>
<dbReference type="InterPro" id="IPR052772">
    <property type="entry name" value="Endo/PolyKinase_Domain-Protein"/>
</dbReference>
<dbReference type="PANTHER" id="PTHR46535">
    <property type="entry name" value="NEDD4-BINDING PROTEIN 2"/>
    <property type="match status" value="1"/>
</dbReference>
<dbReference type="PROSITE" id="PS50828">
    <property type="entry name" value="SMR"/>
    <property type="match status" value="1"/>
</dbReference>
<dbReference type="EMBL" id="GHBR01001268">
    <property type="protein sequence ID" value="NDJ96576.1"/>
    <property type="molecule type" value="Transcribed_RNA"/>
</dbReference>
<evidence type="ECO:0000259" key="1">
    <source>
        <dbReference type="PROSITE" id="PS50828"/>
    </source>
</evidence>
<dbReference type="SUPFAM" id="SSF160443">
    <property type="entry name" value="SMR domain-like"/>
    <property type="match status" value="1"/>
</dbReference>
<sequence length="181" mass="20532">MIKSDIYHHPSRRTRSELIGNALQDPIARKEAIDLHLSWSQEFGQKAAEARSKKNYSLLGYYSSMRHTHLEVARGYLDDEFFDEFCDRYEKALEAATFDLHGFSIKQSLESLKLILNPTNNDLPVITHGYIDIITGRGAHSSNNNPRIKPSISSFLTKSGIKFSQINPGCFRVNLDNSNLS</sequence>
<organism evidence="2">
    <name type="scientific">Myxobolus squamalis</name>
    <name type="common">Myxosporean</name>
    <dbReference type="NCBI Taxonomy" id="59785"/>
    <lineage>
        <taxon>Eukaryota</taxon>
        <taxon>Metazoa</taxon>
        <taxon>Cnidaria</taxon>
        <taxon>Myxozoa</taxon>
        <taxon>Myxosporea</taxon>
        <taxon>Bivalvulida</taxon>
        <taxon>Platysporina</taxon>
        <taxon>Myxobolidae</taxon>
        <taxon>Myxobolus</taxon>
    </lineage>
</organism>
<dbReference type="Gene3D" id="3.30.1370.110">
    <property type="match status" value="1"/>
</dbReference>
<proteinExistence type="predicted"/>